<name>A0ACB7ZY37_9AGAM</name>
<proteinExistence type="predicted"/>
<dbReference type="EMBL" id="MU268112">
    <property type="protein sequence ID" value="KAH7905851.1"/>
    <property type="molecule type" value="Genomic_DNA"/>
</dbReference>
<reference evidence="1" key="1">
    <citation type="journal article" date="2021" name="New Phytol.">
        <title>Evolutionary innovations through gain and loss of genes in the ectomycorrhizal Boletales.</title>
        <authorList>
            <person name="Wu G."/>
            <person name="Miyauchi S."/>
            <person name="Morin E."/>
            <person name="Kuo A."/>
            <person name="Drula E."/>
            <person name="Varga T."/>
            <person name="Kohler A."/>
            <person name="Feng B."/>
            <person name="Cao Y."/>
            <person name="Lipzen A."/>
            <person name="Daum C."/>
            <person name="Hundley H."/>
            <person name="Pangilinan J."/>
            <person name="Johnson J."/>
            <person name="Barry K."/>
            <person name="LaButti K."/>
            <person name="Ng V."/>
            <person name="Ahrendt S."/>
            <person name="Min B."/>
            <person name="Choi I.G."/>
            <person name="Park H."/>
            <person name="Plett J.M."/>
            <person name="Magnuson J."/>
            <person name="Spatafora J.W."/>
            <person name="Nagy L.G."/>
            <person name="Henrissat B."/>
            <person name="Grigoriev I.V."/>
            <person name="Yang Z.L."/>
            <person name="Xu J."/>
            <person name="Martin F.M."/>
        </authorList>
    </citation>
    <scope>NUCLEOTIDE SEQUENCE</scope>
    <source>
        <strain evidence="1">ATCC 28755</strain>
    </source>
</reference>
<sequence>MEKCKEYWDAHSVTAVFHISKLHNSSSIARRLNNQSPHFTDECGLGWSFAFVTGGDSSSQGSILFKCDNWESNLPLEIKSTVSLLEDVDSGDIKIKSASSSLSCPNNRPSTPPPPVPVTPVFGGWGSPAPPSEPKPVAPEKVVYPWSGTCSEMEIPGNLIDLVSYPFISITIDLGTEVDVDGKMKSKALKPVIQAVLQRGLFTGICFDIVFFANSSRADLHPIEPIYAYSAVLGIMQPGLLQLCLSANSASPLTVLDVLKRRECDSEISFDDYETDSDFDETEVEDREMDPDALKEVSQDQPNGTVVEEPSPAYSSSHNAVRTIRVNGVALKTLKALMYHCYTAEIFFSPLKSAVAEKGQSLHPERIYCSPKSMYRLADKLGSTELKRLSLQSIRSSLSKENILHEVFSPFTSSYAEVLKVELDYLVPCLHDSKMFQALSDKMVDVSSGAIPHSYKVLIDLTRRLGDLARQSSHSEASTDIPRKKGKGGKGGGK</sequence>
<gene>
    <name evidence="1" type="ORF">BJ138DRAFT_1226666</name>
</gene>
<keyword evidence="2" id="KW-1185">Reference proteome</keyword>
<dbReference type="Proteomes" id="UP000790377">
    <property type="component" value="Unassembled WGS sequence"/>
</dbReference>
<evidence type="ECO:0000313" key="1">
    <source>
        <dbReference type="EMBL" id="KAH7905851.1"/>
    </source>
</evidence>
<protein>
    <submittedName>
        <fullName evidence="1">Uncharacterized protein</fullName>
    </submittedName>
</protein>
<comment type="caution">
    <text evidence="1">The sequence shown here is derived from an EMBL/GenBank/DDBJ whole genome shotgun (WGS) entry which is preliminary data.</text>
</comment>
<accession>A0ACB7ZY37</accession>
<organism evidence="1 2">
    <name type="scientific">Hygrophoropsis aurantiaca</name>
    <dbReference type="NCBI Taxonomy" id="72124"/>
    <lineage>
        <taxon>Eukaryota</taxon>
        <taxon>Fungi</taxon>
        <taxon>Dikarya</taxon>
        <taxon>Basidiomycota</taxon>
        <taxon>Agaricomycotina</taxon>
        <taxon>Agaricomycetes</taxon>
        <taxon>Agaricomycetidae</taxon>
        <taxon>Boletales</taxon>
        <taxon>Coniophorineae</taxon>
        <taxon>Hygrophoropsidaceae</taxon>
        <taxon>Hygrophoropsis</taxon>
    </lineage>
</organism>
<evidence type="ECO:0000313" key="2">
    <source>
        <dbReference type="Proteomes" id="UP000790377"/>
    </source>
</evidence>